<dbReference type="Proteomes" id="UP000287651">
    <property type="component" value="Unassembled WGS sequence"/>
</dbReference>
<reference evidence="1 2" key="1">
    <citation type="journal article" date="2014" name="Agronomy (Basel)">
        <title>A Draft Genome Sequence for Ensete ventricosum, the Drought-Tolerant Tree Against Hunger.</title>
        <authorList>
            <person name="Harrison J."/>
            <person name="Moore K.A."/>
            <person name="Paszkiewicz K."/>
            <person name="Jones T."/>
            <person name="Grant M."/>
            <person name="Ambacheew D."/>
            <person name="Muzemil S."/>
            <person name="Studholme D.J."/>
        </authorList>
    </citation>
    <scope>NUCLEOTIDE SEQUENCE [LARGE SCALE GENOMIC DNA]</scope>
</reference>
<evidence type="ECO:0000313" key="1">
    <source>
        <dbReference type="EMBL" id="RRT37512.1"/>
    </source>
</evidence>
<dbReference type="EMBL" id="AMZH03022206">
    <property type="protein sequence ID" value="RRT37512.1"/>
    <property type="molecule type" value="Genomic_DNA"/>
</dbReference>
<accession>A0A426XDH0</accession>
<dbReference type="AlphaFoldDB" id="A0A426XDH0"/>
<sequence length="110" mass="12170">MAGDGGCCYLPAWEQDVKMIGNGGEEFNAAVFDILQLSEKGRAGGRKFKWLRGLLATRSVAKQQIWFRIARLDAQAATEAGLSWPRLPLGRIRCCDYRQGELGIAIVDLK</sequence>
<protein>
    <submittedName>
        <fullName evidence="1">Uncharacterized protein</fullName>
    </submittedName>
</protein>
<gene>
    <name evidence="1" type="ORF">B296_00053522</name>
</gene>
<organism evidence="1 2">
    <name type="scientific">Ensete ventricosum</name>
    <name type="common">Abyssinian banana</name>
    <name type="synonym">Musa ensete</name>
    <dbReference type="NCBI Taxonomy" id="4639"/>
    <lineage>
        <taxon>Eukaryota</taxon>
        <taxon>Viridiplantae</taxon>
        <taxon>Streptophyta</taxon>
        <taxon>Embryophyta</taxon>
        <taxon>Tracheophyta</taxon>
        <taxon>Spermatophyta</taxon>
        <taxon>Magnoliopsida</taxon>
        <taxon>Liliopsida</taxon>
        <taxon>Zingiberales</taxon>
        <taxon>Musaceae</taxon>
        <taxon>Ensete</taxon>
    </lineage>
</organism>
<comment type="caution">
    <text evidence="1">The sequence shown here is derived from an EMBL/GenBank/DDBJ whole genome shotgun (WGS) entry which is preliminary data.</text>
</comment>
<evidence type="ECO:0000313" key="2">
    <source>
        <dbReference type="Proteomes" id="UP000287651"/>
    </source>
</evidence>
<proteinExistence type="predicted"/>
<name>A0A426XDH0_ENSVE</name>